<proteinExistence type="predicted"/>
<accession>A0A3A5M9R4</accession>
<gene>
    <name evidence="2" type="ORF">D6T63_00125</name>
</gene>
<dbReference type="Gene3D" id="1.10.10.10">
    <property type="entry name" value="Winged helix-like DNA-binding domain superfamily/Winged helix DNA-binding domain"/>
    <property type="match status" value="1"/>
</dbReference>
<dbReference type="PROSITE" id="PS50921">
    <property type="entry name" value="ANTAR"/>
    <property type="match status" value="1"/>
</dbReference>
<dbReference type="GO" id="GO:0003723">
    <property type="term" value="F:RNA binding"/>
    <property type="evidence" value="ECO:0007669"/>
    <property type="project" value="InterPro"/>
</dbReference>
<dbReference type="OrthoDB" id="4939004at2"/>
<name>A0A3A5M9R4_9MICC</name>
<evidence type="ECO:0000313" key="3">
    <source>
        <dbReference type="Proteomes" id="UP000272560"/>
    </source>
</evidence>
<dbReference type="InterPro" id="IPR036388">
    <property type="entry name" value="WH-like_DNA-bd_sf"/>
</dbReference>
<dbReference type="Pfam" id="PF03861">
    <property type="entry name" value="ANTAR"/>
    <property type="match status" value="1"/>
</dbReference>
<keyword evidence="3" id="KW-1185">Reference proteome</keyword>
<dbReference type="EMBL" id="QZVT01000001">
    <property type="protein sequence ID" value="RJT82911.1"/>
    <property type="molecule type" value="Genomic_DNA"/>
</dbReference>
<feature type="domain" description="ANTAR" evidence="1">
    <location>
        <begin position="1"/>
        <end position="48"/>
    </location>
</feature>
<dbReference type="Proteomes" id="UP000272560">
    <property type="component" value="Unassembled WGS sequence"/>
</dbReference>
<dbReference type="AlphaFoldDB" id="A0A3A5M9R4"/>
<evidence type="ECO:0000313" key="2">
    <source>
        <dbReference type="EMBL" id="RJT82911.1"/>
    </source>
</evidence>
<reference evidence="2 3" key="1">
    <citation type="submission" date="2018-09" db="EMBL/GenBank/DDBJ databases">
        <title>Novel species of Arthrobacter.</title>
        <authorList>
            <person name="Liu Q."/>
            <person name="Xin Y.-H."/>
        </authorList>
    </citation>
    <scope>NUCLEOTIDE SEQUENCE [LARGE SCALE GENOMIC DNA]</scope>
    <source>
        <strain evidence="2 3">Hz2</strain>
    </source>
</reference>
<dbReference type="InterPro" id="IPR005561">
    <property type="entry name" value="ANTAR"/>
</dbReference>
<sequence length="61" mass="6588">MESRTVINLATGIVMGQNRCSQTTAMNILIAASNSRNMKLRDIAAHVVSTASDEPPTTHFD</sequence>
<dbReference type="SMART" id="SM01012">
    <property type="entry name" value="ANTAR"/>
    <property type="match status" value="1"/>
</dbReference>
<organism evidence="2 3">
    <name type="scientific">Arthrobacter cheniae</name>
    <dbReference type="NCBI Taxonomy" id="1258888"/>
    <lineage>
        <taxon>Bacteria</taxon>
        <taxon>Bacillati</taxon>
        <taxon>Actinomycetota</taxon>
        <taxon>Actinomycetes</taxon>
        <taxon>Micrococcales</taxon>
        <taxon>Micrococcaceae</taxon>
        <taxon>Arthrobacter</taxon>
    </lineage>
</organism>
<protein>
    <submittedName>
        <fullName evidence="2">ANTAR domain-containing protein</fullName>
    </submittedName>
</protein>
<comment type="caution">
    <text evidence="2">The sequence shown here is derived from an EMBL/GenBank/DDBJ whole genome shotgun (WGS) entry which is preliminary data.</text>
</comment>
<evidence type="ECO:0000259" key="1">
    <source>
        <dbReference type="PROSITE" id="PS50921"/>
    </source>
</evidence>